<dbReference type="Gene3D" id="3.40.50.720">
    <property type="entry name" value="NAD(P)-binding Rossmann-like Domain"/>
    <property type="match status" value="2"/>
</dbReference>
<dbReference type="AlphaFoldDB" id="A0A0W8F103"/>
<dbReference type="EMBL" id="LNQE01001640">
    <property type="protein sequence ID" value="KUG14586.1"/>
    <property type="molecule type" value="Genomic_DNA"/>
</dbReference>
<evidence type="ECO:0000256" key="1">
    <source>
        <dbReference type="ARBA" id="ARBA00023002"/>
    </source>
</evidence>
<organism evidence="5">
    <name type="scientific">hydrocarbon metagenome</name>
    <dbReference type="NCBI Taxonomy" id="938273"/>
    <lineage>
        <taxon>unclassified sequences</taxon>
        <taxon>metagenomes</taxon>
        <taxon>ecological metagenomes</taxon>
    </lineage>
</organism>
<sequence>METTMEGLVKKINDGSVVIGIIGLGYVGLPLALAFAKKFSVYGYDINQMMIADLQAGRSHIHDVPDYKLAEHAGKTIFFTNNPVDLEKCDFIIICVPTPLSQDRYPDLSFIKSACMTIARILRNTQFIILESTTYPGTTDEVVVPILEESGLRAGRDFGVAYSPERIDPGNKNFTVEQIPKVVGGIDETCTAIAAALYGSVIERVVCVCDTRTAESVKMVENIFRNVNIALVNELALIFERMGINTWEVIDAAASKPYGFMPFYPGPGIGGHCIPLDPYYMSYKAKKYGLIPRFIETSGEINEFMKMHTINLAERGLKQVGKRIYRARIAVMGLAYKKNINDPRESPAIEIIEELVRLGADVRVYDPFVPSVETRTGVFTSVTDCHRALAGADCAIFLVDHDLFREIPPGLFAEVMASPVVVDGKNLFAGGEGMVYLGIGKGKI</sequence>
<dbReference type="GO" id="GO:0016628">
    <property type="term" value="F:oxidoreductase activity, acting on the CH-CH group of donors, NAD or NADP as acceptor"/>
    <property type="evidence" value="ECO:0007669"/>
    <property type="project" value="InterPro"/>
</dbReference>
<protein>
    <submittedName>
        <fullName evidence="5">Udp-glucose dehydrogenase</fullName>
        <ecNumber evidence="5">1.1.1.22</ecNumber>
    </submittedName>
</protein>
<dbReference type="Pfam" id="PF03721">
    <property type="entry name" value="UDPG_MGDP_dh_N"/>
    <property type="match status" value="1"/>
</dbReference>
<dbReference type="SUPFAM" id="SSF52413">
    <property type="entry name" value="UDP-glucose/GDP-mannose dehydrogenase C-terminal domain"/>
    <property type="match status" value="1"/>
</dbReference>
<dbReference type="InterPro" id="IPR014027">
    <property type="entry name" value="UDP-Glc/GDP-Man_DH_C"/>
</dbReference>
<comment type="caution">
    <text evidence="5">The sequence shown here is derived from an EMBL/GenBank/DDBJ whole genome shotgun (WGS) entry which is preliminary data.</text>
</comment>
<dbReference type="NCBIfam" id="TIGR03026">
    <property type="entry name" value="NDP-sugDHase"/>
    <property type="match status" value="1"/>
</dbReference>
<evidence type="ECO:0000256" key="3">
    <source>
        <dbReference type="SAM" id="Phobius"/>
    </source>
</evidence>
<evidence type="ECO:0000256" key="2">
    <source>
        <dbReference type="ARBA" id="ARBA00023027"/>
    </source>
</evidence>
<keyword evidence="3" id="KW-1133">Transmembrane helix</keyword>
<dbReference type="InterPro" id="IPR014026">
    <property type="entry name" value="UDP-Glc/GDP-Man_DH_dimer"/>
</dbReference>
<accession>A0A0W8F103</accession>
<dbReference type="PANTHER" id="PTHR43491:SF1">
    <property type="entry name" value="UDP-N-ACETYL-D-MANNOSAMINE DEHYDROGENASE"/>
    <property type="match status" value="1"/>
</dbReference>
<reference evidence="5" key="1">
    <citation type="journal article" date="2015" name="Proc. Natl. Acad. Sci. U.S.A.">
        <title>Networks of energetic and metabolic interactions define dynamics in microbial communities.</title>
        <authorList>
            <person name="Embree M."/>
            <person name="Liu J.K."/>
            <person name="Al-Bassam M.M."/>
            <person name="Zengler K."/>
        </authorList>
    </citation>
    <scope>NUCLEOTIDE SEQUENCE</scope>
</reference>
<dbReference type="GO" id="GO:0003979">
    <property type="term" value="F:UDP-glucose 6-dehydrogenase activity"/>
    <property type="evidence" value="ECO:0007669"/>
    <property type="project" value="UniProtKB-EC"/>
</dbReference>
<dbReference type="GO" id="GO:0000271">
    <property type="term" value="P:polysaccharide biosynthetic process"/>
    <property type="evidence" value="ECO:0007669"/>
    <property type="project" value="InterPro"/>
</dbReference>
<keyword evidence="2" id="KW-0520">NAD</keyword>
<keyword evidence="3" id="KW-0812">Transmembrane</keyword>
<dbReference type="InterPro" id="IPR017476">
    <property type="entry name" value="UDP-Glc/GDP-Man"/>
</dbReference>
<keyword evidence="3" id="KW-0472">Membrane</keyword>
<gene>
    <name evidence="5" type="ORF">ASZ90_015768</name>
</gene>
<dbReference type="PIRSF" id="PIRSF000124">
    <property type="entry name" value="UDPglc_GDPman_dh"/>
    <property type="match status" value="1"/>
</dbReference>
<dbReference type="InterPro" id="IPR028359">
    <property type="entry name" value="UDP_ManNAc/GlcNAc_DH"/>
</dbReference>
<keyword evidence="1 5" id="KW-0560">Oxidoreductase</keyword>
<feature type="domain" description="UDP-glucose/GDP-mannose dehydrogenase C-terminal" evidence="4">
    <location>
        <begin position="330"/>
        <end position="430"/>
    </location>
</feature>
<dbReference type="PIRSF" id="PIRSF500136">
    <property type="entry name" value="UDP_ManNAc_DH"/>
    <property type="match status" value="1"/>
</dbReference>
<dbReference type="Pfam" id="PF00984">
    <property type="entry name" value="UDPG_MGDP_dh"/>
    <property type="match status" value="1"/>
</dbReference>
<feature type="transmembrane region" description="Helical" evidence="3">
    <location>
        <begin position="15"/>
        <end position="36"/>
    </location>
</feature>
<dbReference type="InterPro" id="IPR008927">
    <property type="entry name" value="6-PGluconate_DH-like_C_sf"/>
</dbReference>
<evidence type="ECO:0000259" key="4">
    <source>
        <dbReference type="SMART" id="SM00984"/>
    </source>
</evidence>
<dbReference type="PANTHER" id="PTHR43491">
    <property type="entry name" value="UDP-N-ACETYL-D-MANNOSAMINE DEHYDROGENASE"/>
    <property type="match status" value="1"/>
</dbReference>
<proteinExistence type="predicted"/>
<dbReference type="InterPro" id="IPR036220">
    <property type="entry name" value="UDP-Glc/GDP-Man_DH_C_sf"/>
</dbReference>
<dbReference type="InterPro" id="IPR036291">
    <property type="entry name" value="NAD(P)-bd_dom_sf"/>
</dbReference>
<dbReference type="SUPFAM" id="SSF48179">
    <property type="entry name" value="6-phosphogluconate dehydrogenase C-terminal domain-like"/>
    <property type="match status" value="1"/>
</dbReference>
<dbReference type="Pfam" id="PF03720">
    <property type="entry name" value="UDPG_MGDP_dh_C"/>
    <property type="match status" value="1"/>
</dbReference>
<dbReference type="SMART" id="SM00984">
    <property type="entry name" value="UDPG_MGDP_dh_C"/>
    <property type="match status" value="1"/>
</dbReference>
<dbReference type="SUPFAM" id="SSF51735">
    <property type="entry name" value="NAD(P)-binding Rossmann-fold domains"/>
    <property type="match status" value="1"/>
</dbReference>
<dbReference type="EC" id="1.1.1.22" evidence="5"/>
<evidence type="ECO:0000313" key="5">
    <source>
        <dbReference type="EMBL" id="KUG14586.1"/>
    </source>
</evidence>
<name>A0A0W8F103_9ZZZZ</name>
<dbReference type="GO" id="GO:0051287">
    <property type="term" value="F:NAD binding"/>
    <property type="evidence" value="ECO:0007669"/>
    <property type="project" value="InterPro"/>
</dbReference>
<dbReference type="InterPro" id="IPR001732">
    <property type="entry name" value="UDP-Glc/GDP-Man_DH_N"/>
</dbReference>